<organism evidence="1 2">
    <name type="scientific">Wenyingzhuangia marina</name>
    <dbReference type="NCBI Taxonomy" id="1195760"/>
    <lineage>
        <taxon>Bacteria</taxon>
        <taxon>Pseudomonadati</taxon>
        <taxon>Bacteroidota</taxon>
        <taxon>Flavobacteriia</taxon>
        <taxon>Flavobacteriales</taxon>
        <taxon>Flavobacteriaceae</taxon>
        <taxon>Wenyingzhuangia</taxon>
    </lineage>
</organism>
<dbReference type="OrthoDB" id="1119707at2"/>
<dbReference type="InterPro" id="IPR008964">
    <property type="entry name" value="Invasin/intimin_cell_adhesion"/>
</dbReference>
<dbReference type="Gene3D" id="2.60.40.1080">
    <property type="match status" value="1"/>
</dbReference>
<accession>A0A1M5UEW9</accession>
<dbReference type="AlphaFoldDB" id="A0A1M5UEW9"/>
<protein>
    <recommendedName>
        <fullName evidence="3">Ig-like domain (Group 2)</fullName>
    </recommendedName>
</protein>
<proteinExistence type="predicted"/>
<evidence type="ECO:0008006" key="3">
    <source>
        <dbReference type="Google" id="ProtNLM"/>
    </source>
</evidence>
<dbReference type="RefSeq" id="WP_073119343.1">
    <property type="nucleotide sequence ID" value="NZ_BMEN01000002.1"/>
</dbReference>
<dbReference type="SUPFAM" id="SSF49373">
    <property type="entry name" value="Invasin/intimin cell-adhesion fragments"/>
    <property type="match status" value="1"/>
</dbReference>
<gene>
    <name evidence="1" type="ORF">SAMN05444281_1212</name>
</gene>
<name>A0A1M5UEW9_9FLAO</name>
<dbReference type="PROSITE" id="PS51257">
    <property type="entry name" value="PROKAR_LIPOPROTEIN"/>
    <property type="match status" value="1"/>
</dbReference>
<evidence type="ECO:0000313" key="2">
    <source>
        <dbReference type="Proteomes" id="UP000184109"/>
    </source>
</evidence>
<sequence length="235" mass="26904">MKKITFLLLSIILFSCSKNENINTDITVVTTFKSLYKGDKFQIKAISDLDILFESENKFHATVTENGLVTAGFVGNTSIFISNDRNNVEFSITVNPRYTLYPDPLLNFKLTKKEFINILGSPDNESEHTIKYTDYSDVSDYISYIFNEENKLTYVRVHVNKNNYEDLVLRFLDERYALQGTVAYEGLGNGTLYYNDFEKSTATLSVFVYNFDAENFAVLYFPNSTTASVVRLLSK</sequence>
<dbReference type="STRING" id="1195760.SAMN05444281_1212"/>
<keyword evidence="2" id="KW-1185">Reference proteome</keyword>
<dbReference type="Proteomes" id="UP000184109">
    <property type="component" value="Unassembled WGS sequence"/>
</dbReference>
<reference evidence="2" key="1">
    <citation type="submission" date="2016-11" db="EMBL/GenBank/DDBJ databases">
        <authorList>
            <person name="Varghese N."/>
            <person name="Submissions S."/>
        </authorList>
    </citation>
    <scope>NUCLEOTIDE SEQUENCE [LARGE SCALE GENOMIC DNA]</scope>
    <source>
        <strain evidence="2">DSM 100572</strain>
    </source>
</reference>
<evidence type="ECO:0000313" key="1">
    <source>
        <dbReference type="EMBL" id="SHH61461.1"/>
    </source>
</evidence>
<dbReference type="EMBL" id="FQXQ01000002">
    <property type="protein sequence ID" value="SHH61461.1"/>
    <property type="molecule type" value="Genomic_DNA"/>
</dbReference>